<dbReference type="CDD" id="cd00037">
    <property type="entry name" value="CLECT"/>
    <property type="match status" value="1"/>
</dbReference>
<proteinExistence type="predicted"/>
<dbReference type="PROSITE" id="PS50041">
    <property type="entry name" value="C_TYPE_LECTIN_2"/>
    <property type="match status" value="1"/>
</dbReference>
<name>A0ABD0J723_9CAEN</name>
<dbReference type="EMBL" id="JACVVK020000593">
    <property type="protein sequence ID" value="KAK7463995.1"/>
    <property type="molecule type" value="Genomic_DNA"/>
</dbReference>
<dbReference type="AlphaFoldDB" id="A0ABD0J723"/>
<feature type="compositionally biased region" description="Low complexity" evidence="1">
    <location>
        <begin position="254"/>
        <end position="275"/>
    </location>
</feature>
<keyword evidence="4" id="KW-1185">Reference proteome</keyword>
<dbReference type="SMART" id="SM00034">
    <property type="entry name" value="CLECT"/>
    <property type="match status" value="1"/>
</dbReference>
<gene>
    <name evidence="3" type="ORF">BaRGS_00037993</name>
</gene>
<dbReference type="Pfam" id="PF00059">
    <property type="entry name" value="Lectin_C"/>
    <property type="match status" value="1"/>
</dbReference>
<comment type="caution">
    <text evidence="3">The sequence shown here is derived from an EMBL/GenBank/DDBJ whole genome shotgun (WGS) entry which is preliminary data.</text>
</comment>
<organism evidence="3 4">
    <name type="scientific">Batillaria attramentaria</name>
    <dbReference type="NCBI Taxonomy" id="370345"/>
    <lineage>
        <taxon>Eukaryota</taxon>
        <taxon>Metazoa</taxon>
        <taxon>Spiralia</taxon>
        <taxon>Lophotrochozoa</taxon>
        <taxon>Mollusca</taxon>
        <taxon>Gastropoda</taxon>
        <taxon>Caenogastropoda</taxon>
        <taxon>Sorbeoconcha</taxon>
        <taxon>Cerithioidea</taxon>
        <taxon>Batillariidae</taxon>
        <taxon>Batillaria</taxon>
    </lineage>
</organism>
<feature type="compositionally biased region" description="Polar residues" evidence="1">
    <location>
        <begin position="365"/>
        <end position="378"/>
    </location>
</feature>
<reference evidence="3 4" key="1">
    <citation type="journal article" date="2023" name="Sci. Data">
        <title>Genome assembly of the Korean intertidal mud-creeper Batillaria attramentaria.</title>
        <authorList>
            <person name="Patra A.K."/>
            <person name="Ho P.T."/>
            <person name="Jun S."/>
            <person name="Lee S.J."/>
            <person name="Kim Y."/>
            <person name="Won Y.J."/>
        </authorList>
    </citation>
    <scope>NUCLEOTIDE SEQUENCE [LARGE SCALE GENOMIC DNA]</scope>
    <source>
        <strain evidence="3">Wonlab-2016</strain>
    </source>
</reference>
<evidence type="ECO:0000313" key="4">
    <source>
        <dbReference type="Proteomes" id="UP001519460"/>
    </source>
</evidence>
<evidence type="ECO:0000313" key="3">
    <source>
        <dbReference type="EMBL" id="KAK7463995.1"/>
    </source>
</evidence>
<dbReference type="SUPFAM" id="SSF56436">
    <property type="entry name" value="C-type lectin-like"/>
    <property type="match status" value="1"/>
</dbReference>
<dbReference type="Gene3D" id="3.10.100.10">
    <property type="entry name" value="Mannose-Binding Protein A, subunit A"/>
    <property type="match status" value="1"/>
</dbReference>
<protein>
    <recommendedName>
        <fullName evidence="2">C-type lectin domain-containing protein</fullName>
    </recommendedName>
</protein>
<dbReference type="InterPro" id="IPR016187">
    <property type="entry name" value="CTDL_fold"/>
</dbReference>
<dbReference type="InterPro" id="IPR001304">
    <property type="entry name" value="C-type_lectin-like"/>
</dbReference>
<feature type="region of interest" description="Disordered" evidence="1">
    <location>
        <begin position="303"/>
        <end position="378"/>
    </location>
</feature>
<feature type="domain" description="C-type lectin" evidence="2">
    <location>
        <begin position="16"/>
        <end position="128"/>
    </location>
</feature>
<feature type="non-terminal residue" evidence="3">
    <location>
        <position position="1"/>
    </location>
</feature>
<dbReference type="Proteomes" id="UP001519460">
    <property type="component" value="Unassembled WGS sequence"/>
</dbReference>
<accession>A0ABD0J723</accession>
<evidence type="ECO:0000259" key="2">
    <source>
        <dbReference type="PROSITE" id="PS50041"/>
    </source>
</evidence>
<evidence type="ECO:0000256" key="1">
    <source>
        <dbReference type="SAM" id="MobiDB-lite"/>
    </source>
</evidence>
<feature type="compositionally biased region" description="Low complexity" evidence="1">
    <location>
        <begin position="303"/>
        <end position="337"/>
    </location>
</feature>
<feature type="region of interest" description="Disordered" evidence="1">
    <location>
        <begin position="253"/>
        <end position="276"/>
    </location>
</feature>
<dbReference type="InterPro" id="IPR016186">
    <property type="entry name" value="C-type_lectin-like/link_sf"/>
</dbReference>
<sequence>IIPKQRFIKFTAGQGWNNAKAVCANNGGHLATVDSYSTSYLRRAFAENTFLNNDNTWIGLHDAEPEFNSLGANGFVWDTCIPLSPGAWTNWAQDEPAQRYNNWCVRMSLGELQWQPEQCTSSAHFLCQQNLGPCGAFKNSTAGCDTASLSYMFVALSVQLTWDECLRRCMFYSNGSDSCWMFKYEADAARCSLAVGAEPVYCADSGSSSTSGSSYWVRQCYSLTYDQTHTFNVQPNYDAFPVDYCGAMTTMISTDNPTTTPPEETTTSAPSDTTTLVSTSIQANATTSEGSTSSAIADTATAAATTASSAPEDTTAPPARPVNVTTSVVSSNSSHTTEAGVPDKGATPGVSDKGATTGAPEKRTTVTQPTAGASAAITSQGVTSAGDAGITNQTTVKSDPQYCDCVCKSEAPPPSVDPAEVTQQIVQELSVDKRHLSSTRRKLTCAIDNRPTAKATGGLGAVLLLGFAGLVILPDLRAIYMHVRHGVFPEDYHTA</sequence>